<protein>
    <submittedName>
        <fullName evidence="1">UDP-glycosyltransferase</fullName>
    </submittedName>
</protein>
<organism evidence="1 2">
    <name type="scientific">Aestuariibaculum lutulentum</name>
    <dbReference type="NCBI Taxonomy" id="2920935"/>
    <lineage>
        <taxon>Bacteria</taxon>
        <taxon>Pseudomonadati</taxon>
        <taxon>Bacteroidota</taxon>
        <taxon>Flavobacteriia</taxon>
        <taxon>Flavobacteriales</taxon>
        <taxon>Flavobacteriaceae</taxon>
    </lineage>
</organism>
<name>A0ABS9RE51_9FLAO</name>
<dbReference type="RefSeq" id="WP_240571504.1">
    <property type="nucleotide sequence ID" value="NZ_CP136709.1"/>
</dbReference>
<keyword evidence="2" id="KW-1185">Reference proteome</keyword>
<reference evidence="1" key="1">
    <citation type="submission" date="2022-02" db="EMBL/GenBank/DDBJ databases">
        <title>Aestuariibaculum sp., a marine bacterium isolated from sediment in Guangxi.</title>
        <authorList>
            <person name="Ying J."/>
        </authorList>
    </citation>
    <scope>NUCLEOTIDE SEQUENCE</scope>
    <source>
        <strain evidence="1">L182</strain>
    </source>
</reference>
<dbReference type="SUPFAM" id="SSF53756">
    <property type="entry name" value="UDP-Glycosyltransferase/glycogen phosphorylase"/>
    <property type="match status" value="1"/>
</dbReference>
<gene>
    <name evidence="1" type="ORF">MKW35_01220</name>
</gene>
<evidence type="ECO:0000313" key="2">
    <source>
        <dbReference type="Proteomes" id="UP001156141"/>
    </source>
</evidence>
<proteinExistence type="predicted"/>
<dbReference type="EMBL" id="JAKVQD010000001">
    <property type="protein sequence ID" value="MCH4551229.1"/>
    <property type="molecule type" value="Genomic_DNA"/>
</dbReference>
<accession>A0ABS9RE51</accession>
<sequence>MKHNKVFVLLPDGIGLRNFVFSSFPAIGDHMGFEVTYWNQTSFDLSELGCRDLKLYGKASSKTDLYKRARKEIELKKFEGQFQDDIYRKYSFKPLITTLKQRIKKGLVQYYILKYKGNKLSRLRDKIKASERKTAFYKSCVETLKKEKPDFVFCTNQRPVNAISPILAAQDVGIPTATFIFSWDNVPKATMVLETDYYFVWSVHMKNELLTYYPYINEAQIHVTGTPQFECHFQKELVLSKDEFINWNNLPKGVDYICFSGDDVTTSPYDPQYLEATAKAVRQLNDKGYNIVILFRKCPVDFSNRFDLVLKTYKDVVYEVSPKWEKRGVYWNEIMPLKEDVLQLFNTIYYSKLVINVGSSMVFDFICHNKPCAYMNYNPKAIENLKDIHTIYKYVHFRSMPTRESVVWLNNSDMISEQLETMLNDENQTVLSSAKKWFNIIAGEEPQRASENIWKTIKGILNA</sequence>
<comment type="caution">
    <text evidence="1">The sequence shown here is derived from an EMBL/GenBank/DDBJ whole genome shotgun (WGS) entry which is preliminary data.</text>
</comment>
<evidence type="ECO:0000313" key="1">
    <source>
        <dbReference type="EMBL" id="MCH4551229.1"/>
    </source>
</evidence>
<dbReference type="Proteomes" id="UP001156141">
    <property type="component" value="Unassembled WGS sequence"/>
</dbReference>